<evidence type="ECO:0000313" key="1">
    <source>
        <dbReference type="EMBL" id="KAJ4713536.1"/>
    </source>
</evidence>
<protein>
    <submittedName>
        <fullName evidence="1">Nuclear localized protein</fullName>
    </submittedName>
</protein>
<reference evidence="1 2" key="1">
    <citation type="journal article" date="2023" name="Science">
        <title>Complex scaffold remodeling in plant triterpene biosynthesis.</title>
        <authorList>
            <person name="De La Pena R."/>
            <person name="Hodgson H."/>
            <person name="Liu J.C."/>
            <person name="Stephenson M.J."/>
            <person name="Martin A.C."/>
            <person name="Owen C."/>
            <person name="Harkess A."/>
            <person name="Leebens-Mack J."/>
            <person name="Jimenez L.E."/>
            <person name="Osbourn A."/>
            <person name="Sattely E.S."/>
        </authorList>
    </citation>
    <scope>NUCLEOTIDE SEQUENCE [LARGE SCALE GENOMIC DNA]</scope>
    <source>
        <strain evidence="2">cv. JPN11</strain>
        <tissue evidence="1">Leaf</tissue>
    </source>
</reference>
<organism evidence="1 2">
    <name type="scientific">Melia azedarach</name>
    <name type="common">Chinaberry tree</name>
    <dbReference type="NCBI Taxonomy" id="155640"/>
    <lineage>
        <taxon>Eukaryota</taxon>
        <taxon>Viridiplantae</taxon>
        <taxon>Streptophyta</taxon>
        <taxon>Embryophyta</taxon>
        <taxon>Tracheophyta</taxon>
        <taxon>Spermatophyta</taxon>
        <taxon>Magnoliopsida</taxon>
        <taxon>eudicotyledons</taxon>
        <taxon>Gunneridae</taxon>
        <taxon>Pentapetalae</taxon>
        <taxon>rosids</taxon>
        <taxon>malvids</taxon>
        <taxon>Sapindales</taxon>
        <taxon>Meliaceae</taxon>
        <taxon>Melia</taxon>
    </lineage>
</organism>
<accession>A0ACC1XQV0</accession>
<comment type="caution">
    <text evidence="1">The sequence shown here is derived from an EMBL/GenBank/DDBJ whole genome shotgun (WGS) entry which is preliminary data.</text>
</comment>
<proteinExistence type="predicted"/>
<sequence>MEPEEPWEVLDLELEDSILLPCKRKDSLSPTKINKFSKPNNPFLGACSVKSQSHFHSNSERFIPGPAAAVLSAMQRRNLVGVGEEPISTQEYIRRAVEDPGIEDDDFSRDPWLLAVDFVRRQGWVGSDGVAIGTPLSEIKNGINTNKVSQIVAIVKSSTSNGLGDVMVTLKDPTGTIDASIHRRIFTEAESGKDISVGAVLILQKVAVFSPSRSARYLNITLSNMIKVFSKDTETSLKQNYPALTVKHAASDGGKSEKPWMPAKPLSLSQGKVEGIMNAIRQNANIRIIQNTKQTEKVNLSPPSGFSGSGGSNSQNFVVEKEPLVIRQRGMKEPNPSNPAARTEGIMNHLRQNASASGSVQNPTRTEKENLATPSIFCDGGSRSQNSVIEKEQLVITQDVDSTKEVSVGTGNNGTAERNSLSEQSKPSSQAARGNLYEEIQCCSAAANFVQAPKNENENSTGVKKQLLVSKSVSQWTDEQLDELLSFD</sequence>
<keyword evidence="2" id="KW-1185">Reference proteome</keyword>
<name>A0ACC1XQV0_MELAZ</name>
<dbReference type="Proteomes" id="UP001164539">
    <property type="component" value="Chromosome 8"/>
</dbReference>
<gene>
    <name evidence="1" type="ORF">OWV82_015615</name>
</gene>
<dbReference type="EMBL" id="CM051401">
    <property type="protein sequence ID" value="KAJ4713536.1"/>
    <property type="molecule type" value="Genomic_DNA"/>
</dbReference>
<evidence type="ECO:0000313" key="2">
    <source>
        <dbReference type="Proteomes" id="UP001164539"/>
    </source>
</evidence>